<accession>A0A6A6D968</accession>
<organism evidence="7 8">
    <name type="scientific">Zopfia rhizophila CBS 207.26</name>
    <dbReference type="NCBI Taxonomy" id="1314779"/>
    <lineage>
        <taxon>Eukaryota</taxon>
        <taxon>Fungi</taxon>
        <taxon>Dikarya</taxon>
        <taxon>Ascomycota</taxon>
        <taxon>Pezizomycotina</taxon>
        <taxon>Dothideomycetes</taxon>
        <taxon>Dothideomycetes incertae sedis</taxon>
        <taxon>Zopfiaceae</taxon>
        <taxon>Zopfia</taxon>
    </lineage>
</organism>
<evidence type="ECO:0000259" key="5">
    <source>
        <dbReference type="Pfam" id="PF00891"/>
    </source>
</evidence>
<evidence type="ECO:0000313" key="7">
    <source>
        <dbReference type="EMBL" id="KAF2174812.1"/>
    </source>
</evidence>
<gene>
    <name evidence="7" type="ORF">K469DRAFT_680851</name>
</gene>
<dbReference type="Pfam" id="PF00891">
    <property type="entry name" value="Methyltransf_2"/>
    <property type="match status" value="1"/>
</dbReference>
<dbReference type="Gene3D" id="3.40.50.150">
    <property type="entry name" value="Vaccinia Virus protein VP39"/>
    <property type="match status" value="1"/>
</dbReference>
<evidence type="ECO:0000256" key="3">
    <source>
        <dbReference type="ARBA" id="ARBA00022691"/>
    </source>
</evidence>
<feature type="active site" description="Proton acceptor" evidence="4">
    <location>
        <position position="289"/>
    </location>
</feature>
<evidence type="ECO:0000256" key="4">
    <source>
        <dbReference type="PIRSR" id="PIRSR005739-1"/>
    </source>
</evidence>
<evidence type="ECO:0000256" key="1">
    <source>
        <dbReference type="ARBA" id="ARBA00022603"/>
    </source>
</evidence>
<dbReference type="InterPro" id="IPR029063">
    <property type="entry name" value="SAM-dependent_MTases_sf"/>
</dbReference>
<dbReference type="EMBL" id="ML994769">
    <property type="protein sequence ID" value="KAF2174812.1"/>
    <property type="molecule type" value="Genomic_DNA"/>
</dbReference>
<dbReference type="GO" id="GO:0008171">
    <property type="term" value="F:O-methyltransferase activity"/>
    <property type="evidence" value="ECO:0007669"/>
    <property type="project" value="InterPro"/>
</dbReference>
<feature type="domain" description="O-methyltransferase dimerisation" evidence="6">
    <location>
        <begin position="52"/>
        <end position="119"/>
    </location>
</feature>
<dbReference type="AlphaFoldDB" id="A0A6A6D968"/>
<protein>
    <submittedName>
        <fullName evidence="7">S-adenosyl-L-methionine-dependent methyltransferase</fullName>
    </submittedName>
</protein>
<dbReference type="Gene3D" id="1.10.10.10">
    <property type="entry name" value="Winged helix-like DNA-binding domain superfamily/Winged helix DNA-binding domain"/>
    <property type="match status" value="1"/>
</dbReference>
<dbReference type="SUPFAM" id="SSF53335">
    <property type="entry name" value="S-adenosyl-L-methionine-dependent methyltransferases"/>
    <property type="match status" value="1"/>
</dbReference>
<dbReference type="PIRSF" id="PIRSF005739">
    <property type="entry name" value="O-mtase"/>
    <property type="match status" value="1"/>
</dbReference>
<dbReference type="GO" id="GO:0032259">
    <property type="term" value="P:methylation"/>
    <property type="evidence" value="ECO:0007669"/>
    <property type="project" value="UniProtKB-KW"/>
</dbReference>
<dbReference type="SUPFAM" id="SSF46785">
    <property type="entry name" value="Winged helix' DNA-binding domain"/>
    <property type="match status" value="1"/>
</dbReference>
<feature type="domain" description="O-methyltransferase C-terminal" evidence="5">
    <location>
        <begin position="219"/>
        <end position="358"/>
    </location>
</feature>
<dbReference type="GO" id="GO:0046983">
    <property type="term" value="F:protein dimerization activity"/>
    <property type="evidence" value="ECO:0007669"/>
    <property type="project" value="InterPro"/>
</dbReference>
<dbReference type="InterPro" id="IPR036388">
    <property type="entry name" value="WH-like_DNA-bd_sf"/>
</dbReference>
<proteinExistence type="predicted"/>
<evidence type="ECO:0000259" key="6">
    <source>
        <dbReference type="Pfam" id="PF08100"/>
    </source>
</evidence>
<keyword evidence="1 7" id="KW-0489">Methyltransferase</keyword>
<evidence type="ECO:0000313" key="8">
    <source>
        <dbReference type="Proteomes" id="UP000800200"/>
    </source>
</evidence>
<dbReference type="Proteomes" id="UP000800200">
    <property type="component" value="Unassembled WGS sequence"/>
</dbReference>
<evidence type="ECO:0000256" key="2">
    <source>
        <dbReference type="ARBA" id="ARBA00022679"/>
    </source>
</evidence>
<keyword evidence="8" id="KW-1185">Reference proteome</keyword>
<dbReference type="InterPro" id="IPR016461">
    <property type="entry name" value="COMT-like"/>
</dbReference>
<dbReference type="PROSITE" id="PS51683">
    <property type="entry name" value="SAM_OMT_II"/>
    <property type="match status" value="1"/>
</dbReference>
<dbReference type="Pfam" id="PF08100">
    <property type="entry name" value="Dimerisation"/>
    <property type="match status" value="1"/>
</dbReference>
<keyword evidence="3" id="KW-0949">S-adenosyl-L-methionine</keyword>
<dbReference type="PANTHER" id="PTHR43712:SF1">
    <property type="entry name" value="HYPOTHETICAL O-METHYLTRANSFERASE (EUROFUNG)-RELATED"/>
    <property type="match status" value="1"/>
</dbReference>
<dbReference type="OrthoDB" id="2410195at2759"/>
<dbReference type="PANTHER" id="PTHR43712">
    <property type="entry name" value="PUTATIVE (AFU_ORTHOLOGUE AFUA_4G14580)-RELATED"/>
    <property type="match status" value="1"/>
</dbReference>
<dbReference type="InterPro" id="IPR001077">
    <property type="entry name" value="COMT_C"/>
</dbReference>
<dbReference type="InterPro" id="IPR036390">
    <property type="entry name" value="WH_DNA-bd_sf"/>
</dbReference>
<reference evidence="7" key="1">
    <citation type="journal article" date="2020" name="Stud. Mycol.">
        <title>101 Dothideomycetes genomes: a test case for predicting lifestyles and emergence of pathogens.</title>
        <authorList>
            <person name="Haridas S."/>
            <person name="Albert R."/>
            <person name="Binder M."/>
            <person name="Bloem J."/>
            <person name="Labutti K."/>
            <person name="Salamov A."/>
            <person name="Andreopoulos B."/>
            <person name="Baker S."/>
            <person name="Barry K."/>
            <person name="Bills G."/>
            <person name="Bluhm B."/>
            <person name="Cannon C."/>
            <person name="Castanera R."/>
            <person name="Culley D."/>
            <person name="Daum C."/>
            <person name="Ezra D."/>
            <person name="Gonzalez J."/>
            <person name="Henrissat B."/>
            <person name="Kuo A."/>
            <person name="Liang C."/>
            <person name="Lipzen A."/>
            <person name="Lutzoni F."/>
            <person name="Magnuson J."/>
            <person name="Mondo S."/>
            <person name="Nolan M."/>
            <person name="Ohm R."/>
            <person name="Pangilinan J."/>
            <person name="Park H.-J."/>
            <person name="Ramirez L."/>
            <person name="Alfaro M."/>
            <person name="Sun H."/>
            <person name="Tritt A."/>
            <person name="Yoshinaga Y."/>
            <person name="Zwiers L.-H."/>
            <person name="Turgeon B."/>
            <person name="Goodwin S."/>
            <person name="Spatafora J."/>
            <person name="Crous P."/>
            <person name="Grigoriev I."/>
        </authorList>
    </citation>
    <scope>NUCLEOTIDE SEQUENCE</scope>
    <source>
        <strain evidence="7">CBS 207.26</strain>
    </source>
</reference>
<dbReference type="InterPro" id="IPR012967">
    <property type="entry name" value="COMT_dimerisation"/>
</dbReference>
<name>A0A6A6D968_9PEZI</name>
<keyword evidence="2 7" id="KW-0808">Transferase</keyword>
<sequence>MDAIVNQVTVLAKGADEAARKAILTALRDLSYSIETPDDTVTRIWGLHLSEASVRAAINLKLFNHLVDSPNPLTVEKLVSLTNAEETLLARLLRHLASNAMIKETGLNEYTATHITQTLAHPGRQACIKHCFDDCGPCYQEMPAYLQKTGYRNLTDSYHTVWQDAWHTKESLFEWMMGHPKNFENFNLFMATRRENQTTWIDRYPVKGEATGLSPERALFVDVGGGIGHQCADFKAKYPDLPGRVILQDLPLAVEHAIPTPGVEVMTYDFMTPQPIKGAKFYYLRAVLHDWPDEKCRVILKNTIDASAPDSVILIDDIVTPNKGVNWQVTQIDLTMMVVCAAMERTETQWQNLFDSIGLKIVKRFVYTPSMYETVTAVVPK</sequence>